<proteinExistence type="inferred from homology"/>
<keyword evidence="4" id="KW-1185">Reference proteome</keyword>
<dbReference type="SUPFAM" id="SSF160920">
    <property type="entry name" value="PSTPO5379-like"/>
    <property type="match status" value="1"/>
</dbReference>
<reference evidence="3 4" key="1">
    <citation type="submission" date="2017-08" db="EMBL/GenBank/DDBJ databases">
        <title>Mesorhizobium wenxinae sp. nov., a novel rhizobial species isolated from root nodules of chickpea (Cicer arietinum L.).</title>
        <authorList>
            <person name="Zhang J."/>
        </authorList>
    </citation>
    <scope>NUCLEOTIDE SEQUENCE [LARGE SCALE GENOMIC DNA]</scope>
    <source>
        <strain evidence="3 4">SDW018</strain>
    </source>
</reference>
<dbReference type="FunFam" id="3.30.2040.10:FF:000001">
    <property type="entry name" value="D-glutamate cyclase, mitochondrial"/>
    <property type="match status" value="1"/>
</dbReference>
<evidence type="ECO:0000256" key="1">
    <source>
        <dbReference type="ARBA" id="ARBA00007896"/>
    </source>
</evidence>
<dbReference type="GO" id="GO:0047820">
    <property type="term" value="F:D-glutamate cyclase activity"/>
    <property type="evidence" value="ECO:0007669"/>
    <property type="project" value="TreeGrafter"/>
</dbReference>
<comment type="similarity">
    <text evidence="1">Belongs to the D-glutamate cyclase family.</text>
</comment>
<dbReference type="Gene3D" id="3.30.2040.10">
    <property type="entry name" value="PSTPO5379-like domain"/>
    <property type="match status" value="1"/>
</dbReference>
<dbReference type="InterPro" id="IPR038021">
    <property type="entry name" value="Putative_hydro-lyase"/>
</dbReference>
<dbReference type="PANTHER" id="PTHR32022">
    <property type="entry name" value="D-GLUTAMATE CYCLASE, MITOCHONDRIAL"/>
    <property type="match status" value="1"/>
</dbReference>
<dbReference type="Proteomes" id="UP000216442">
    <property type="component" value="Unassembled WGS sequence"/>
</dbReference>
<dbReference type="AlphaFoldDB" id="A0A271LS77"/>
<evidence type="ECO:0000313" key="4">
    <source>
        <dbReference type="Proteomes" id="UP000216442"/>
    </source>
</evidence>
<dbReference type="OrthoDB" id="149585at2"/>
<evidence type="ECO:0000256" key="2">
    <source>
        <dbReference type="ARBA" id="ARBA00023239"/>
    </source>
</evidence>
<comment type="caution">
    <text evidence="3">The sequence shown here is derived from an EMBL/GenBank/DDBJ whole genome shotgun (WGS) entry which is preliminary data.</text>
</comment>
<organism evidence="3 4">
    <name type="scientific">Mesorhizobium temperatum</name>
    <dbReference type="NCBI Taxonomy" id="241416"/>
    <lineage>
        <taxon>Bacteria</taxon>
        <taxon>Pseudomonadati</taxon>
        <taxon>Pseudomonadota</taxon>
        <taxon>Alphaproteobacteria</taxon>
        <taxon>Hyphomicrobiales</taxon>
        <taxon>Phyllobacteriaceae</taxon>
        <taxon>Mesorhizobium</taxon>
    </lineage>
</organism>
<dbReference type="GO" id="GO:0006536">
    <property type="term" value="P:glutamate metabolic process"/>
    <property type="evidence" value="ECO:0007669"/>
    <property type="project" value="TreeGrafter"/>
</dbReference>
<dbReference type="InterPro" id="IPR009906">
    <property type="entry name" value="D-Glu_cyclase"/>
</dbReference>
<keyword evidence="2" id="KW-0456">Lyase</keyword>
<dbReference type="Pfam" id="PF07286">
    <property type="entry name" value="D-Glu_cyclase"/>
    <property type="match status" value="1"/>
</dbReference>
<evidence type="ECO:0008006" key="5">
    <source>
        <dbReference type="Google" id="ProtNLM"/>
    </source>
</evidence>
<name>A0A271LS77_9HYPH</name>
<dbReference type="PANTHER" id="PTHR32022:SF10">
    <property type="entry name" value="D-GLUTAMATE CYCLASE, MITOCHONDRIAL"/>
    <property type="match status" value="1"/>
</dbReference>
<evidence type="ECO:0000313" key="3">
    <source>
        <dbReference type="EMBL" id="PAQ10934.1"/>
    </source>
</evidence>
<dbReference type="RefSeq" id="WP_095491788.1">
    <property type="nucleotide sequence ID" value="NZ_NPKJ01000022.1"/>
</dbReference>
<dbReference type="Gene3D" id="3.40.1640.10">
    <property type="entry name" value="PSTPO5379-like"/>
    <property type="match status" value="1"/>
</dbReference>
<protein>
    <recommendedName>
        <fullName evidence="5">DUF1445 domain-containing protein</fullName>
    </recommendedName>
</protein>
<sequence length="275" mass="30125">MARLTTSPIFEDLRLVDADRLRRLVRMGAYEGHTGGLARGKLQANVVIVPRSFAGDFHQFCIRNPKSCPLVGVNRAGSPLIPALGDIDIRTDAPQYNIYHFGELTRQRTDIIDLWRDDFAAFALGSSLTVEAALAEKGVKLRRIGYGKASAKFRTRIKTCRVGPFGGEMVVSMRPIRRCDVDRVRALTARFPHAHGSPIHVGDPTVIGIADLMAPDWGDAVKIMDWEVPVFWASSVTAQDALARAELATSITVSPGHMLITDVDARADAGAFKVY</sequence>
<gene>
    <name evidence="3" type="ORF">CIT26_06415</name>
</gene>
<accession>A0A271LS77</accession>
<dbReference type="EMBL" id="NPKJ01000022">
    <property type="protein sequence ID" value="PAQ10934.1"/>
    <property type="molecule type" value="Genomic_DNA"/>
</dbReference>